<dbReference type="GO" id="GO:0016887">
    <property type="term" value="F:ATP hydrolysis activity"/>
    <property type="evidence" value="ECO:0007669"/>
    <property type="project" value="TreeGrafter"/>
</dbReference>
<dbReference type="PANTHER" id="PTHR43384:SF14">
    <property type="entry name" value="ESX-1 SECRETION-ASSOCIATED PROTEIN ESPI"/>
    <property type="match status" value="1"/>
</dbReference>
<dbReference type="AlphaFoldDB" id="A0A365GWY6"/>
<dbReference type="InterPro" id="IPR027417">
    <property type="entry name" value="P-loop_NTPase"/>
</dbReference>
<evidence type="ECO:0000313" key="4">
    <source>
        <dbReference type="Proteomes" id="UP000251891"/>
    </source>
</evidence>
<comment type="caution">
    <text evidence="3">The sequence shown here is derived from an EMBL/GenBank/DDBJ whole genome shotgun (WGS) entry which is preliminary data.</text>
</comment>
<feature type="region of interest" description="Disordered" evidence="1">
    <location>
        <begin position="17"/>
        <end position="107"/>
    </location>
</feature>
<evidence type="ECO:0000259" key="2">
    <source>
        <dbReference type="Pfam" id="PF01656"/>
    </source>
</evidence>
<dbReference type="RefSeq" id="WP_111871518.1">
    <property type="nucleotide sequence ID" value="NZ_QLYX01000019.1"/>
</dbReference>
<dbReference type="GO" id="GO:0009898">
    <property type="term" value="C:cytoplasmic side of plasma membrane"/>
    <property type="evidence" value="ECO:0007669"/>
    <property type="project" value="TreeGrafter"/>
</dbReference>
<proteinExistence type="predicted"/>
<keyword evidence="4" id="KW-1185">Reference proteome</keyword>
<feature type="compositionally biased region" description="Pro residues" evidence="1">
    <location>
        <begin position="140"/>
        <end position="152"/>
    </location>
</feature>
<feature type="compositionally biased region" description="Pro residues" evidence="1">
    <location>
        <begin position="89"/>
        <end position="101"/>
    </location>
</feature>
<dbReference type="PANTHER" id="PTHR43384">
    <property type="entry name" value="SEPTUM SITE-DETERMINING PROTEIN MIND HOMOLOG, CHLOROPLASTIC-RELATED"/>
    <property type="match status" value="1"/>
</dbReference>
<evidence type="ECO:0000256" key="1">
    <source>
        <dbReference type="SAM" id="MobiDB-lite"/>
    </source>
</evidence>
<dbReference type="Pfam" id="PF01656">
    <property type="entry name" value="CbiA"/>
    <property type="match status" value="1"/>
</dbReference>
<dbReference type="Gene3D" id="3.40.50.300">
    <property type="entry name" value="P-loop containing nucleotide triphosphate hydrolases"/>
    <property type="match status" value="1"/>
</dbReference>
<dbReference type="SUPFAM" id="SSF52540">
    <property type="entry name" value="P-loop containing nucleoside triphosphate hydrolases"/>
    <property type="match status" value="1"/>
</dbReference>
<evidence type="ECO:0000313" key="3">
    <source>
        <dbReference type="EMBL" id="RAY11326.1"/>
    </source>
</evidence>
<name>A0A365GWY6_9ACTN</name>
<reference evidence="3 4" key="1">
    <citation type="submission" date="2018-06" db="EMBL/GenBank/DDBJ databases">
        <title>Actinomadura craniellae sp. nov. isolated from marine sponge Craniella sp.</title>
        <authorList>
            <person name="Li L."/>
            <person name="Xu Q.H."/>
            <person name="Lin H.W."/>
            <person name="Lu Y.H."/>
        </authorList>
    </citation>
    <scope>NUCLEOTIDE SEQUENCE [LARGE SCALE GENOMIC DNA]</scope>
    <source>
        <strain evidence="3 4">LHW63021</strain>
    </source>
</reference>
<dbReference type="GO" id="GO:0005524">
    <property type="term" value="F:ATP binding"/>
    <property type="evidence" value="ECO:0007669"/>
    <property type="project" value="TreeGrafter"/>
</dbReference>
<dbReference type="Proteomes" id="UP000251891">
    <property type="component" value="Unassembled WGS sequence"/>
</dbReference>
<gene>
    <name evidence="3" type="ORF">DPM19_30335</name>
</gene>
<sequence length="446" mass="45916">MPQGDWQYDVLRELGVPEQGLTGPTLPRMADPAAQTRLDLPLPPRPTSPGTAAQAPAGPHDHATSWYAPAEPAVHPLTDWHAGHTPVQDSPPGPAEQPPPAEQTVVDPTERAPAAQFYPQAGQAPAAPGPPHPGAQAGPGPLPAPVQPPAPGGEPAARTPYGDPLMRRVGRSVKRAVGTSGAADVRELGEVAERLRRAVPSCRRIAVTSIRGGAGKSTVTALVASVLAGHRDDRVLGLDADSGLGSLPLRLGVAAERSVHDLAGAQPRAWEEAAGYLARSPNGPWVLAAGAGGRLGDELDLGTFQTAAGLLSRYASIAMIDCAAGVNARLQRGILADAHAQILVTPGTVDGALSARGALDWFGRNGLGPLLGRTVVVLVTHTPHIDADLDGARRLLAEGGLPVQHLPYDRHLAVGAAIEEGRTAGTTRTAAARIAVEAFSRSLETA</sequence>
<protein>
    <recommendedName>
        <fullName evidence="2">CobQ/CobB/MinD/ParA nucleotide binding domain-containing protein</fullName>
    </recommendedName>
</protein>
<accession>A0A365GWY6</accession>
<dbReference type="InterPro" id="IPR050625">
    <property type="entry name" value="ParA/MinD_ATPase"/>
</dbReference>
<feature type="region of interest" description="Disordered" evidence="1">
    <location>
        <begin position="121"/>
        <end position="166"/>
    </location>
</feature>
<dbReference type="GO" id="GO:0051782">
    <property type="term" value="P:negative regulation of cell division"/>
    <property type="evidence" value="ECO:0007669"/>
    <property type="project" value="TreeGrafter"/>
</dbReference>
<dbReference type="InterPro" id="IPR002586">
    <property type="entry name" value="CobQ/CobB/MinD/ParA_Nub-bd_dom"/>
</dbReference>
<feature type="domain" description="CobQ/CobB/MinD/ParA nucleotide binding" evidence="2">
    <location>
        <begin position="205"/>
        <end position="247"/>
    </location>
</feature>
<organism evidence="3 4">
    <name type="scientific">Actinomadura craniellae</name>
    <dbReference type="NCBI Taxonomy" id="2231787"/>
    <lineage>
        <taxon>Bacteria</taxon>
        <taxon>Bacillati</taxon>
        <taxon>Actinomycetota</taxon>
        <taxon>Actinomycetes</taxon>
        <taxon>Streptosporangiales</taxon>
        <taxon>Thermomonosporaceae</taxon>
        <taxon>Actinomadura</taxon>
    </lineage>
</organism>
<dbReference type="OrthoDB" id="3425679at2"/>
<dbReference type="EMBL" id="QLYX01000019">
    <property type="protein sequence ID" value="RAY11326.1"/>
    <property type="molecule type" value="Genomic_DNA"/>
</dbReference>
<dbReference type="GO" id="GO:0005829">
    <property type="term" value="C:cytosol"/>
    <property type="evidence" value="ECO:0007669"/>
    <property type="project" value="TreeGrafter"/>
</dbReference>